<dbReference type="PANTHER" id="PTHR12763:SF51">
    <property type="entry name" value="MITOCHONDRIAL IMPORT INNER MEMBRANE TRANSLOCASE SUBUNIT TIM14-3"/>
    <property type="match status" value="1"/>
</dbReference>
<evidence type="ECO:0000256" key="1">
    <source>
        <dbReference type="ARBA" id="ARBA00004273"/>
    </source>
</evidence>
<dbReference type="EMBL" id="JABTTQ020001020">
    <property type="protein sequence ID" value="KAK6136708.1"/>
    <property type="molecule type" value="Genomic_DNA"/>
</dbReference>
<sequence>MIKTEEFLQEVKCYQEMMMSSLKKMTSPLIAGLAIAAAAYAGKYGVQAWQAFKARPSTARMRKFYEGGFQPQMTRREAALILGVSNLLKTCNYNSFCLDWANLEQKESTPIDKVREAHRRVMVANHPDAGGSHYVASKINEAKEVLLGKSKSSDSAF</sequence>
<keyword evidence="2" id="KW-0999">Mitochondrion inner membrane</keyword>
<keyword evidence="4" id="KW-0472">Membrane</keyword>
<gene>
    <name evidence="5" type="ORF">DH2020_029536</name>
</gene>
<comment type="caution">
    <text evidence="5">The sequence shown here is derived from an EMBL/GenBank/DDBJ whole genome shotgun (WGS) entry which is preliminary data.</text>
</comment>
<accession>A0ABR0VNB0</accession>
<keyword evidence="6" id="KW-1185">Reference proteome</keyword>
<dbReference type="InterPro" id="IPR036869">
    <property type="entry name" value="J_dom_sf"/>
</dbReference>
<evidence type="ECO:0000313" key="5">
    <source>
        <dbReference type="EMBL" id="KAK6136708.1"/>
    </source>
</evidence>
<reference evidence="5 6" key="1">
    <citation type="journal article" date="2021" name="Comput. Struct. Biotechnol. J.">
        <title>De novo genome assembly of the potent medicinal plant Rehmannia glutinosa using nanopore technology.</title>
        <authorList>
            <person name="Ma L."/>
            <person name="Dong C."/>
            <person name="Song C."/>
            <person name="Wang X."/>
            <person name="Zheng X."/>
            <person name="Niu Y."/>
            <person name="Chen S."/>
            <person name="Feng W."/>
        </authorList>
    </citation>
    <scope>NUCLEOTIDE SEQUENCE [LARGE SCALE GENOMIC DNA]</scope>
    <source>
        <strain evidence="5">DH-2019</strain>
    </source>
</reference>
<keyword evidence="3" id="KW-0496">Mitochondrion</keyword>
<dbReference type="Gene3D" id="1.10.287.110">
    <property type="entry name" value="DnaJ domain"/>
    <property type="match status" value="1"/>
</dbReference>
<dbReference type="SUPFAM" id="SSF46565">
    <property type="entry name" value="Chaperone J-domain"/>
    <property type="match status" value="1"/>
</dbReference>
<evidence type="ECO:0000256" key="4">
    <source>
        <dbReference type="ARBA" id="ARBA00023136"/>
    </source>
</evidence>
<evidence type="ECO:0000256" key="2">
    <source>
        <dbReference type="ARBA" id="ARBA00022792"/>
    </source>
</evidence>
<evidence type="ECO:0000313" key="6">
    <source>
        <dbReference type="Proteomes" id="UP001318860"/>
    </source>
</evidence>
<protein>
    <submittedName>
        <fullName evidence="5">Uncharacterized protein</fullName>
    </submittedName>
</protein>
<organism evidence="5 6">
    <name type="scientific">Rehmannia glutinosa</name>
    <name type="common">Chinese foxglove</name>
    <dbReference type="NCBI Taxonomy" id="99300"/>
    <lineage>
        <taxon>Eukaryota</taxon>
        <taxon>Viridiplantae</taxon>
        <taxon>Streptophyta</taxon>
        <taxon>Embryophyta</taxon>
        <taxon>Tracheophyta</taxon>
        <taxon>Spermatophyta</taxon>
        <taxon>Magnoliopsida</taxon>
        <taxon>eudicotyledons</taxon>
        <taxon>Gunneridae</taxon>
        <taxon>Pentapetalae</taxon>
        <taxon>asterids</taxon>
        <taxon>lamiids</taxon>
        <taxon>Lamiales</taxon>
        <taxon>Orobanchaceae</taxon>
        <taxon>Rehmannieae</taxon>
        <taxon>Rehmannia</taxon>
    </lineage>
</organism>
<dbReference type="PANTHER" id="PTHR12763">
    <property type="match status" value="1"/>
</dbReference>
<proteinExistence type="predicted"/>
<dbReference type="Proteomes" id="UP001318860">
    <property type="component" value="Unassembled WGS sequence"/>
</dbReference>
<name>A0ABR0VNB0_REHGL</name>
<comment type="subcellular location">
    <subcellularLocation>
        <location evidence="1">Mitochondrion inner membrane</location>
    </subcellularLocation>
</comment>
<evidence type="ECO:0000256" key="3">
    <source>
        <dbReference type="ARBA" id="ARBA00023128"/>
    </source>
</evidence>